<dbReference type="EMBL" id="GBRH01186064">
    <property type="protein sequence ID" value="JAE11832.1"/>
    <property type="molecule type" value="Transcribed_RNA"/>
</dbReference>
<organism evidence="1">
    <name type="scientific">Arundo donax</name>
    <name type="common">Giant reed</name>
    <name type="synonym">Donax arundinaceus</name>
    <dbReference type="NCBI Taxonomy" id="35708"/>
    <lineage>
        <taxon>Eukaryota</taxon>
        <taxon>Viridiplantae</taxon>
        <taxon>Streptophyta</taxon>
        <taxon>Embryophyta</taxon>
        <taxon>Tracheophyta</taxon>
        <taxon>Spermatophyta</taxon>
        <taxon>Magnoliopsida</taxon>
        <taxon>Liliopsida</taxon>
        <taxon>Poales</taxon>
        <taxon>Poaceae</taxon>
        <taxon>PACMAD clade</taxon>
        <taxon>Arundinoideae</taxon>
        <taxon>Arundineae</taxon>
        <taxon>Arundo</taxon>
    </lineage>
</organism>
<proteinExistence type="predicted"/>
<protein>
    <submittedName>
        <fullName evidence="1">Uncharacterized protein</fullName>
    </submittedName>
</protein>
<reference evidence="1" key="2">
    <citation type="journal article" date="2015" name="Data Brief">
        <title>Shoot transcriptome of the giant reed, Arundo donax.</title>
        <authorList>
            <person name="Barrero R.A."/>
            <person name="Guerrero F.D."/>
            <person name="Moolhuijzen P."/>
            <person name="Goolsby J.A."/>
            <person name="Tidwell J."/>
            <person name="Bellgard S.E."/>
            <person name="Bellgard M.I."/>
        </authorList>
    </citation>
    <scope>NUCLEOTIDE SEQUENCE</scope>
    <source>
        <tissue evidence="1">Shoot tissue taken approximately 20 cm above the soil surface</tissue>
    </source>
</reference>
<reference evidence="1" key="1">
    <citation type="submission" date="2014-09" db="EMBL/GenBank/DDBJ databases">
        <authorList>
            <person name="Magalhaes I.L.F."/>
            <person name="Oliveira U."/>
            <person name="Santos F.R."/>
            <person name="Vidigal T.H.D.A."/>
            <person name="Brescovit A.D."/>
            <person name="Santos A.J."/>
        </authorList>
    </citation>
    <scope>NUCLEOTIDE SEQUENCE</scope>
    <source>
        <tissue evidence="1">Shoot tissue taken approximately 20 cm above the soil surface</tissue>
    </source>
</reference>
<accession>A0A0A9FHK3</accession>
<dbReference type="AlphaFoldDB" id="A0A0A9FHK3"/>
<evidence type="ECO:0000313" key="1">
    <source>
        <dbReference type="EMBL" id="JAE11832.1"/>
    </source>
</evidence>
<sequence length="34" mass="3688">MLPTTLPVVTTPVSCLLSLPEIVARLWILPVLNS</sequence>
<name>A0A0A9FHK3_ARUDO</name>